<dbReference type="Proteomes" id="UP000007350">
    <property type="component" value="Unassembled WGS sequence"/>
</dbReference>
<dbReference type="EMBL" id="AHKC01010398">
    <property type="protein sequence ID" value="EKF32105.1"/>
    <property type="molecule type" value="Genomic_DNA"/>
</dbReference>
<dbReference type="InterPro" id="IPR036278">
    <property type="entry name" value="Sialidase_sf"/>
</dbReference>
<dbReference type="InterPro" id="IPR008377">
    <property type="entry name" value="Sialidase_trypan"/>
</dbReference>
<dbReference type="InterPro" id="IPR011040">
    <property type="entry name" value="Sialidase"/>
</dbReference>
<dbReference type="PANTHER" id="PTHR10628">
    <property type="entry name" value="SIALIDASE"/>
    <property type="match status" value="1"/>
</dbReference>
<dbReference type="InterPro" id="IPR026856">
    <property type="entry name" value="Sialidase_fam"/>
</dbReference>
<evidence type="ECO:0000259" key="3">
    <source>
        <dbReference type="Pfam" id="PF22925"/>
    </source>
</evidence>
<accession>K2MYI9</accession>
<dbReference type="Gene3D" id="2.120.10.10">
    <property type="match status" value="1"/>
</dbReference>
<dbReference type="AlphaFoldDB" id="K2MYI9"/>
<protein>
    <submittedName>
        <fullName evidence="4">Trans-sialidase, putative</fullName>
    </submittedName>
</protein>
<dbReference type="SUPFAM" id="SSF49899">
    <property type="entry name" value="Concanavalin A-like lectins/glucanases"/>
    <property type="match status" value="1"/>
</dbReference>
<dbReference type="Pfam" id="PF13859">
    <property type="entry name" value="BNR_3"/>
    <property type="match status" value="1"/>
</dbReference>
<dbReference type="SUPFAM" id="SSF50939">
    <property type="entry name" value="Sialidases"/>
    <property type="match status" value="1"/>
</dbReference>
<dbReference type="OrthoDB" id="251971at2759"/>
<dbReference type="GO" id="GO:0016020">
    <property type="term" value="C:membrane"/>
    <property type="evidence" value="ECO:0007669"/>
    <property type="project" value="TreeGrafter"/>
</dbReference>
<keyword evidence="1" id="KW-0677">Repeat</keyword>
<gene>
    <name evidence="4" type="ORF">MOQ_004050</name>
</gene>
<dbReference type="Pfam" id="PF22925">
    <property type="entry name" value="TS_C"/>
    <property type="match status" value="1"/>
</dbReference>
<keyword evidence="5" id="KW-1185">Reference proteome</keyword>
<organism evidence="4 5">
    <name type="scientific">Trypanosoma cruzi marinkellei</name>
    <dbReference type="NCBI Taxonomy" id="85056"/>
    <lineage>
        <taxon>Eukaryota</taxon>
        <taxon>Discoba</taxon>
        <taxon>Euglenozoa</taxon>
        <taxon>Kinetoplastea</taxon>
        <taxon>Metakinetoplastina</taxon>
        <taxon>Trypanosomatida</taxon>
        <taxon>Trypanosomatidae</taxon>
        <taxon>Trypanosoma</taxon>
        <taxon>Schizotrypanum</taxon>
    </lineage>
</organism>
<feature type="domain" description="Trans-sialidase C-terminal" evidence="3">
    <location>
        <begin position="258"/>
        <end position="458"/>
    </location>
</feature>
<dbReference type="Gene3D" id="2.60.120.200">
    <property type="match status" value="1"/>
</dbReference>
<evidence type="ECO:0000313" key="4">
    <source>
        <dbReference type="EMBL" id="EKF32105.1"/>
    </source>
</evidence>
<comment type="caution">
    <text evidence="4">The sequence shown here is derived from an EMBL/GenBank/DDBJ whole genome shotgun (WGS) entry which is preliminary data.</text>
</comment>
<dbReference type="PANTHER" id="PTHR10628:SF30">
    <property type="entry name" value="EXO-ALPHA-SIALIDASE"/>
    <property type="match status" value="1"/>
</dbReference>
<dbReference type="GO" id="GO:0005737">
    <property type="term" value="C:cytoplasm"/>
    <property type="evidence" value="ECO:0007669"/>
    <property type="project" value="TreeGrafter"/>
</dbReference>
<evidence type="ECO:0000256" key="1">
    <source>
        <dbReference type="ARBA" id="ARBA00022737"/>
    </source>
</evidence>
<evidence type="ECO:0000313" key="5">
    <source>
        <dbReference type="Proteomes" id="UP000007350"/>
    </source>
</evidence>
<name>K2MYI9_TRYCR</name>
<dbReference type="InterPro" id="IPR055239">
    <property type="entry name" value="TS_C"/>
</dbReference>
<feature type="non-terminal residue" evidence="4">
    <location>
        <position position="1"/>
    </location>
</feature>
<dbReference type="InterPro" id="IPR013320">
    <property type="entry name" value="ConA-like_dom_sf"/>
</dbReference>
<evidence type="ECO:0000259" key="2">
    <source>
        <dbReference type="Pfam" id="PF13859"/>
    </source>
</evidence>
<dbReference type="GO" id="GO:0009313">
    <property type="term" value="P:oligosaccharide catabolic process"/>
    <property type="evidence" value="ECO:0007669"/>
    <property type="project" value="TreeGrafter"/>
</dbReference>
<dbReference type="CDD" id="cd15482">
    <property type="entry name" value="Sialidase_non-viral"/>
    <property type="match status" value="1"/>
</dbReference>
<reference evidence="4 5" key="1">
    <citation type="journal article" date="2012" name="BMC Genomics">
        <title>Comparative genomic analysis of human infective Trypanosoma cruzi lineages with the bat-restricted subspecies T. cruzi marinkellei.</title>
        <authorList>
            <person name="Franzen O."/>
            <person name="Talavera-Lopez C."/>
            <person name="Ochaya S."/>
            <person name="Butler C.E."/>
            <person name="Messenger L.A."/>
            <person name="Lewis M.D."/>
            <person name="Llewellyn M.S."/>
            <person name="Marinkelle C.J."/>
            <person name="Tyler K.M."/>
            <person name="Miles M.A."/>
            <person name="Andersson B."/>
        </authorList>
    </citation>
    <scope>NUCLEOTIDE SEQUENCE [LARGE SCALE GENOMIC DNA]</scope>
    <source>
        <strain evidence="4 5">B7</strain>
    </source>
</reference>
<feature type="domain" description="Sialidase" evidence="2">
    <location>
        <begin position="5"/>
        <end position="216"/>
    </location>
</feature>
<sequence>KEGEQSGKINWSGPVSLLKQITDGSQSDAKVFYPGGGTGVLMEDGTLVLPVQGENDNEPIPMIIYSTDDGNSWDVSKGTPPAKCLNIRITEWEKGQILMVLQCENAQWVFESRDMGRNWMEALGTLSGVWVNPHSNITLVEILRIGALITATIEERRVMLYVQKKFPSEENANALYLWITDNNRTFHVGPLFAENDETKTFSNSLLYSDGALHFLYDNGKESNRSVSLARLTEELKTITSVLKTWAKLDASFSKSSTPTVGLVGFLSNLADGDTWVDEYRCVNAEVMNAVKVHNGFKFTGFGSGAIWSVNDREKSGLYTFVNYRFTLVATVTINKVPKTSTTLLVAVLDAPLLNSFIGLSYNTEGKWETVFNGTKTAQDSTWETGREYQVALVLQDGNKGSVYVDGVLMGSSATLPTPDARGHEISDFYFVGGEDEKDKESSSVTVRNVFLYNRPLSADEIKMVKKSDGSMHGGVSRVLLLLLLLCGIAALY</sequence>
<dbReference type="PRINTS" id="PR01803">
    <property type="entry name" value="TCSIALIDASE"/>
</dbReference>
<dbReference type="GO" id="GO:0004308">
    <property type="term" value="F:exo-alpha-sialidase activity"/>
    <property type="evidence" value="ECO:0007669"/>
    <property type="project" value="InterPro"/>
</dbReference>
<proteinExistence type="predicted"/>
<dbReference type="GO" id="GO:0006689">
    <property type="term" value="P:ganglioside catabolic process"/>
    <property type="evidence" value="ECO:0007669"/>
    <property type="project" value="TreeGrafter"/>
</dbReference>